<sequence>MRTRCEGSIVRAHAEAIELGEPVLWPTRLFADDRGWSLMNQMQGVLSADGQVNFSCQYPGVIKAWHRHAKQTDFWLCVQGHIKAGVHCSERDLSWSLVMGEKNPCVLVIPPGLWHGAATVGHTPAGLLYYVTHAYNASNPDEERMGYDAVCLLAGGIRRPSIESGRRDRLWAMALLPERTVLDLWLDRLYDLTEDRPRVRLLVSETPSERETAFLRCRGVEIVEDANDFRGPGGALRDATSSLSPEDSVLVAEVSRVVLCDLRGLLVHHHERQNTVTVAANHDGSPSGIYAMSAEALSRIAPRGYVDLKEQWLPSLREAREKIGVCRLPGFGAMSLRTEREFRDAMRAIADPAVVITRDSGGHLFGSARGARPAGEGGEGAIRYRTTMFARIRVGGEVHDPTAGSHLEALALRPVTGRRPFGPRHAEVPPMSDAQVGRTTSQPSAGTSAQPAVIQETTPFDLLRAAHNLLAGRYRIAVPLALVLATLGAAAAFTLLKPKYTSTGLVHVSPTSPSNEIADETAVTPRYESFVAAQATLIASRAVIDRAVQNEQLIQAGWPSGQGGLRELAEALHVQHKMGEQTIKIMVTADSPTEAQAATGAILATYQDVYGERNGLSMGLQESLLDSRVKRLEKSVEATQAKIDEIVLPFGGLEALEAMHSAKVGMITKLDERMTDLAIEQTNTELKATPNQQGLEILARIAAGGDTDGLSPAYASVQKLIREDAALQAKIDSLRARGYGGRHPDVRSLRDAQGQISQAAEHRESLITEIIEALGVPLLNSDGSLVEAPEAITRLNEELRKLRERLSTEIVGMGNAINKVARLTEELETTEEKLEQAHDQLQLVRIQSEDHTLGRISIAQNASFPAWASSDRRATAAAVAAMMMFFLGFGAVMFHGYFRPDISGVRDLAIMSVPAPLVGVFVDPGKRNAERDALTAVAAHELRNTLFAGAGSAGTRVFSVASSGESGNQTGVASHLAQSFAMAGYQTLLVDGDLAGATLSSKHNMGGHTRGFRDLIASGDPNGTVHRTAKPRLWMMPTGVDRTVTPDTLSADDVSLFVQMAQKHYDVIVIDAGSATRNLESVLFTGASDRSVLAVNIDESRHAVTDALDRIERTGEQACGLVLTNADYDDAKRAGMICDRATAESLYPGGLSRDGRNAPESSETVAGSFDSTNESDEHTAVVRDGAWDTIDPDARAYLLLGPGDFALFGFDRRLRARLRRARTLELDLQHPEAVAYRERLVLDDQSGFKAISRDFTPGAGSRDRVCLTADASEARRWTSGLGEPSSRRCVVWPGEVMSDDPREPRLAAALVARLLTRGVAPASMRPVAPGVLAHQSSTVSSSARINGPVVIGAGHRIGPHDTIEGPAVILDRVPVPAAAVRRTPGAPSFGTDGPVTSTDRRARVDRVCTRVFDVVFSVLVLAITLPVFPVVMALIALEDGRPFFFLHERQGLHGKNFKVFKFRTMRRDADAQQAKHRAANLCDGPQFFNPRDPRALRIGHFLRRWSIDELPQFLNVLRGEMSVVGPRPSPDRENRFCPAWRELRLSVKPGVTGLWQIMRTREPAIDFQEWVRYDTEYVRRRSVLFDLWIVGKTFGAVIRSAHRAATAARRIDTSRNRDASGRGVLARIEDGRVVRADQSGDEPSQRAYLESAGLSGSPPIMTTQTTHEPGVEPFSLGARTFTSRLIVGTGKYQTNALMAEALDASGAEAITVAVRRERLYNEKGESLLDAIDLDR</sequence>
<dbReference type="Proteomes" id="UP000601435">
    <property type="component" value="Unassembled WGS sequence"/>
</dbReference>
<dbReference type="InterPro" id="IPR027417">
    <property type="entry name" value="P-loop_NTPase"/>
</dbReference>
<dbReference type="Gene3D" id="3.20.20.70">
    <property type="entry name" value="Aldolase class I"/>
    <property type="match status" value="1"/>
</dbReference>
<keyword evidence="8" id="KW-1185">Reference proteome</keyword>
<evidence type="ECO:0000259" key="6">
    <source>
        <dbReference type="Pfam" id="PF05690"/>
    </source>
</evidence>
<keyword evidence="1" id="KW-0704">Schiff base</keyword>
<dbReference type="GO" id="GO:0016780">
    <property type="term" value="F:phosphotransferase activity, for other substituted phosphate groups"/>
    <property type="evidence" value="ECO:0007669"/>
    <property type="project" value="TreeGrafter"/>
</dbReference>
<evidence type="ECO:0000259" key="5">
    <source>
        <dbReference type="Pfam" id="PF02397"/>
    </source>
</evidence>
<dbReference type="InterPro" id="IPR014710">
    <property type="entry name" value="RmlC-like_jellyroll"/>
</dbReference>
<evidence type="ECO:0000256" key="2">
    <source>
        <dbReference type="SAM" id="Coils"/>
    </source>
</evidence>
<name>A0A812IPX6_9DINO</name>
<dbReference type="SUPFAM" id="SSF110399">
    <property type="entry name" value="ThiG-like"/>
    <property type="match status" value="1"/>
</dbReference>
<feature type="coiled-coil region" evidence="2">
    <location>
        <begin position="785"/>
        <end position="847"/>
    </location>
</feature>
<dbReference type="SUPFAM" id="SSF51182">
    <property type="entry name" value="RmlC-like cupins"/>
    <property type="match status" value="1"/>
</dbReference>
<evidence type="ECO:0000313" key="7">
    <source>
        <dbReference type="EMBL" id="CAE7154123.1"/>
    </source>
</evidence>
<feature type="transmembrane region" description="Helical" evidence="4">
    <location>
        <begin position="876"/>
        <end position="898"/>
    </location>
</feature>
<evidence type="ECO:0000313" key="8">
    <source>
        <dbReference type="Proteomes" id="UP000601435"/>
    </source>
</evidence>
<feature type="transmembrane region" description="Helical" evidence="4">
    <location>
        <begin position="1414"/>
        <end position="1437"/>
    </location>
</feature>
<feature type="region of interest" description="Disordered" evidence="3">
    <location>
        <begin position="418"/>
        <end position="451"/>
    </location>
</feature>
<reference evidence="7" key="1">
    <citation type="submission" date="2021-02" db="EMBL/GenBank/DDBJ databases">
        <authorList>
            <person name="Dougan E. K."/>
            <person name="Rhodes N."/>
            <person name="Thang M."/>
            <person name="Chan C."/>
        </authorList>
    </citation>
    <scope>NUCLEOTIDE SEQUENCE</scope>
</reference>
<dbReference type="EMBL" id="CAJNJA010000559">
    <property type="protein sequence ID" value="CAE7154123.1"/>
    <property type="molecule type" value="Genomic_DNA"/>
</dbReference>
<dbReference type="InterPro" id="IPR013785">
    <property type="entry name" value="Aldolase_TIM"/>
</dbReference>
<feature type="compositionally biased region" description="Polar residues" evidence="3">
    <location>
        <begin position="1159"/>
        <end position="1172"/>
    </location>
</feature>
<feature type="compositionally biased region" description="Polar residues" evidence="3">
    <location>
        <begin position="437"/>
        <end position="451"/>
    </location>
</feature>
<dbReference type="Gene3D" id="2.60.120.10">
    <property type="entry name" value="Jelly Rolls"/>
    <property type="match status" value="1"/>
</dbReference>
<dbReference type="PANTHER" id="PTHR30576:SF10">
    <property type="entry name" value="SLL5057 PROTEIN"/>
    <property type="match status" value="1"/>
</dbReference>
<dbReference type="InterPro" id="IPR003362">
    <property type="entry name" value="Bact_transf"/>
</dbReference>
<accession>A0A812IPX6</accession>
<feature type="non-terminal residue" evidence="7">
    <location>
        <position position="1735"/>
    </location>
</feature>
<dbReference type="SUPFAM" id="SSF51161">
    <property type="entry name" value="Trimeric LpxA-like enzymes"/>
    <property type="match status" value="1"/>
</dbReference>
<evidence type="ECO:0000256" key="3">
    <source>
        <dbReference type="SAM" id="MobiDB-lite"/>
    </source>
</evidence>
<dbReference type="InterPro" id="IPR033983">
    <property type="entry name" value="Thiazole_synthase_ThiG"/>
</dbReference>
<dbReference type="Gene3D" id="3.40.50.300">
    <property type="entry name" value="P-loop containing nucleotide triphosphate hydrolases"/>
    <property type="match status" value="1"/>
</dbReference>
<gene>
    <name evidence="7" type="primary">exoY</name>
    <name evidence="7" type="ORF">SNEC2469_LOCUS240</name>
</gene>
<dbReference type="Pfam" id="PF05690">
    <property type="entry name" value="ThiG"/>
    <property type="match status" value="1"/>
</dbReference>
<dbReference type="Pfam" id="PF02397">
    <property type="entry name" value="Bac_transf"/>
    <property type="match status" value="1"/>
</dbReference>
<comment type="caution">
    <text evidence="7">The sequence shown here is derived from an EMBL/GenBank/DDBJ whole genome shotgun (WGS) entry which is preliminary data.</text>
</comment>
<organism evidence="7 8">
    <name type="scientific">Symbiodinium necroappetens</name>
    <dbReference type="NCBI Taxonomy" id="1628268"/>
    <lineage>
        <taxon>Eukaryota</taxon>
        <taxon>Sar</taxon>
        <taxon>Alveolata</taxon>
        <taxon>Dinophyceae</taxon>
        <taxon>Suessiales</taxon>
        <taxon>Symbiodiniaceae</taxon>
        <taxon>Symbiodinium</taxon>
    </lineage>
</organism>
<dbReference type="InterPro" id="IPR011004">
    <property type="entry name" value="Trimer_LpxA-like_sf"/>
</dbReference>
<dbReference type="SUPFAM" id="SSF52540">
    <property type="entry name" value="P-loop containing nucleoside triphosphate hydrolases"/>
    <property type="match status" value="1"/>
</dbReference>
<feature type="domain" description="Thiazole synthase ThiG" evidence="6">
    <location>
        <begin position="1676"/>
        <end position="1733"/>
    </location>
</feature>
<dbReference type="PANTHER" id="PTHR30576">
    <property type="entry name" value="COLANIC BIOSYNTHESIS UDP-GLUCOSE LIPID CARRIER TRANSFERASE"/>
    <property type="match status" value="1"/>
</dbReference>
<keyword evidence="4" id="KW-1133">Transmembrane helix</keyword>
<keyword evidence="4" id="KW-0472">Membrane</keyword>
<dbReference type="OrthoDB" id="10266024at2759"/>
<feature type="region of interest" description="Disordered" evidence="3">
    <location>
        <begin position="1148"/>
        <end position="1175"/>
    </location>
</feature>
<evidence type="ECO:0000256" key="4">
    <source>
        <dbReference type="SAM" id="Phobius"/>
    </source>
</evidence>
<evidence type="ECO:0000256" key="1">
    <source>
        <dbReference type="ARBA" id="ARBA00023270"/>
    </source>
</evidence>
<proteinExistence type="predicted"/>
<keyword evidence="4" id="KW-0812">Transmembrane</keyword>
<keyword evidence="2" id="KW-0175">Coiled coil</keyword>
<feature type="domain" description="Bacterial sugar transferase" evidence="5">
    <location>
        <begin position="1410"/>
        <end position="1598"/>
    </location>
</feature>
<protein>
    <submittedName>
        <fullName evidence="7">ExoY protein</fullName>
    </submittedName>
</protein>
<dbReference type="InterPro" id="IPR011051">
    <property type="entry name" value="RmlC_Cupin_sf"/>
</dbReference>